<dbReference type="Pfam" id="PF25057">
    <property type="entry name" value="CUT_N"/>
    <property type="match status" value="1"/>
</dbReference>
<feature type="transmembrane region" description="Helical" evidence="9">
    <location>
        <begin position="444"/>
        <end position="467"/>
    </location>
</feature>
<dbReference type="InterPro" id="IPR056953">
    <property type="entry name" value="CUT_N"/>
</dbReference>
<feature type="compositionally biased region" description="Basic and acidic residues" evidence="8">
    <location>
        <begin position="1"/>
        <end position="50"/>
    </location>
</feature>
<dbReference type="InterPro" id="IPR051962">
    <property type="entry name" value="Cuticlin"/>
</dbReference>
<dbReference type="PANTHER" id="PTHR22907">
    <property type="entry name" value="GH04558P"/>
    <property type="match status" value="1"/>
</dbReference>
<dbReference type="GO" id="GO:0005886">
    <property type="term" value="C:plasma membrane"/>
    <property type="evidence" value="ECO:0007669"/>
    <property type="project" value="UniProtKB-SubCell"/>
</dbReference>
<evidence type="ECO:0000259" key="10">
    <source>
        <dbReference type="PROSITE" id="PS51034"/>
    </source>
</evidence>
<keyword evidence="4 9" id="KW-0812">Transmembrane</keyword>
<feature type="domain" description="ZP" evidence="10">
    <location>
        <begin position="107"/>
        <end position="362"/>
    </location>
</feature>
<dbReference type="InterPro" id="IPR057475">
    <property type="entry name" value="CUT_C"/>
</dbReference>
<evidence type="ECO:0000256" key="9">
    <source>
        <dbReference type="SAM" id="Phobius"/>
    </source>
</evidence>
<keyword evidence="7 9" id="KW-0472">Membrane</keyword>
<dbReference type="Proteomes" id="UP001292094">
    <property type="component" value="Unassembled WGS sequence"/>
</dbReference>
<evidence type="ECO:0000256" key="2">
    <source>
        <dbReference type="ARBA" id="ARBA00022460"/>
    </source>
</evidence>
<sequence length="497" mass="54494">MEREGGGWKGKEEDGKGGGGWKGKEGDGKGRREMEREGGGWKGKEEDGKGRRGMGREGGGWKEKWVLGWGVGWDNWEEEGSVLASAASAQLIQRPSKEATIKSVRILCNSNDIVVSIDTSDVFNGMIYPKGLSKNSSCMAEFKEQTNPILYKLPLTSCSTMSSEMVDGIEYFNTVVVQPHRKLVTNQGRGYHIRCKYQTQEKTVTNTFNVSGDFIDNAEWKAPNGSSFIGTTPLTATAPMPGCYMRIFAGTPADKLVAENVRIGDSLTMVISLDDQEIYGMKVTSCLVRDGLGWGEQMLINADGCPVDYEILGELEYSSSKTTAAVRFQAHKFPYTSSVYYQCNVKLCIKNAGGCDDVPPVCVEGSNVLRRRRRRDVSEVDGNGDLDEVEGEVDENMTIEVITGLYVNEDEELPEPEGASDTLSPVKEEVLEDPNTFCLSPKTFAIGIAIAGLILMIAVIASILILISRRRRRKEDSTTGSSIYSSPYTNTAYSHSS</sequence>
<keyword evidence="12" id="KW-1185">Reference proteome</keyword>
<evidence type="ECO:0000256" key="6">
    <source>
        <dbReference type="ARBA" id="ARBA00022989"/>
    </source>
</evidence>
<evidence type="ECO:0000256" key="5">
    <source>
        <dbReference type="ARBA" id="ARBA00022729"/>
    </source>
</evidence>
<comment type="subcellular location">
    <subcellularLocation>
        <location evidence="1">Cell membrane</location>
        <topology evidence="1">Single-pass type I membrane protein</topology>
    </subcellularLocation>
</comment>
<dbReference type="PANTHER" id="PTHR22907:SF54">
    <property type="entry name" value="GH04558P"/>
    <property type="match status" value="1"/>
</dbReference>
<dbReference type="Pfam" id="PF25301">
    <property type="entry name" value="CUT_C"/>
    <property type="match status" value="1"/>
</dbReference>
<name>A0AAE1UGQ9_9EUCA</name>
<evidence type="ECO:0000256" key="4">
    <source>
        <dbReference type="ARBA" id="ARBA00022692"/>
    </source>
</evidence>
<keyword evidence="6 9" id="KW-1133">Transmembrane helix</keyword>
<reference evidence="11" key="1">
    <citation type="submission" date="2023-11" db="EMBL/GenBank/DDBJ databases">
        <title>Genome assemblies of two species of porcelain crab, Petrolisthes cinctipes and Petrolisthes manimaculis (Anomura: Porcellanidae).</title>
        <authorList>
            <person name="Angst P."/>
        </authorList>
    </citation>
    <scope>NUCLEOTIDE SEQUENCE</scope>
    <source>
        <strain evidence="11">PB745_02</strain>
        <tissue evidence="11">Gill</tissue>
    </source>
</reference>
<feature type="compositionally biased region" description="Polar residues" evidence="8">
    <location>
        <begin position="478"/>
        <end position="497"/>
    </location>
</feature>
<keyword evidence="2" id="KW-0193">Cuticle</keyword>
<feature type="region of interest" description="Disordered" evidence="8">
    <location>
        <begin position="476"/>
        <end position="497"/>
    </location>
</feature>
<dbReference type="InterPro" id="IPR001507">
    <property type="entry name" value="ZP_dom"/>
</dbReference>
<keyword evidence="3" id="KW-1003">Cell membrane</keyword>
<evidence type="ECO:0000256" key="8">
    <source>
        <dbReference type="SAM" id="MobiDB-lite"/>
    </source>
</evidence>
<evidence type="ECO:0000313" key="11">
    <source>
        <dbReference type="EMBL" id="KAK4319656.1"/>
    </source>
</evidence>
<dbReference type="Gene3D" id="2.60.40.4100">
    <property type="entry name" value="Zona pellucida, ZP-C domain"/>
    <property type="match status" value="1"/>
</dbReference>
<evidence type="ECO:0000256" key="1">
    <source>
        <dbReference type="ARBA" id="ARBA00004251"/>
    </source>
</evidence>
<dbReference type="EMBL" id="JAWZYT010000734">
    <property type="protein sequence ID" value="KAK4319656.1"/>
    <property type="molecule type" value="Genomic_DNA"/>
</dbReference>
<comment type="caution">
    <text evidence="11">The sequence shown here is derived from an EMBL/GenBank/DDBJ whole genome shotgun (WGS) entry which is preliminary data.</text>
</comment>
<gene>
    <name evidence="11" type="ORF">Pmani_009439</name>
</gene>
<dbReference type="GO" id="GO:0042302">
    <property type="term" value="F:structural constituent of cuticle"/>
    <property type="evidence" value="ECO:0007669"/>
    <property type="project" value="UniProtKB-KW"/>
</dbReference>
<evidence type="ECO:0000256" key="7">
    <source>
        <dbReference type="ARBA" id="ARBA00023136"/>
    </source>
</evidence>
<dbReference type="AlphaFoldDB" id="A0AAE1UGQ9"/>
<proteinExistence type="predicted"/>
<evidence type="ECO:0000256" key="3">
    <source>
        <dbReference type="ARBA" id="ARBA00022475"/>
    </source>
</evidence>
<keyword evidence="5" id="KW-0732">Signal</keyword>
<dbReference type="PROSITE" id="PS51034">
    <property type="entry name" value="ZP_2"/>
    <property type="match status" value="1"/>
</dbReference>
<dbReference type="SMART" id="SM00241">
    <property type="entry name" value="ZP"/>
    <property type="match status" value="1"/>
</dbReference>
<organism evidence="11 12">
    <name type="scientific">Petrolisthes manimaculis</name>
    <dbReference type="NCBI Taxonomy" id="1843537"/>
    <lineage>
        <taxon>Eukaryota</taxon>
        <taxon>Metazoa</taxon>
        <taxon>Ecdysozoa</taxon>
        <taxon>Arthropoda</taxon>
        <taxon>Crustacea</taxon>
        <taxon>Multicrustacea</taxon>
        <taxon>Malacostraca</taxon>
        <taxon>Eumalacostraca</taxon>
        <taxon>Eucarida</taxon>
        <taxon>Decapoda</taxon>
        <taxon>Pleocyemata</taxon>
        <taxon>Anomura</taxon>
        <taxon>Galatheoidea</taxon>
        <taxon>Porcellanidae</taxon>
        <taxon>Petrolisthes</taxon>
    </lineage>
</organism>
<dbReference type="InterPro" id="IPR042235">
    <property type="entry name" value="ZP-C_dom"/>
</dbReference>
<dbReference type="Gene3D" id="2.60.40.3210">
    <property type="entry name" value="Zona pellucida, ZP-N domain"/>
    <property type="match status" value="1"/>
</dbReference>
<feature type="region of interest" description="Disordered" evidence="8">
    <location>
        <begin position="1"/>
        <end position="57"/>
    </location>
</feature>
<evidence type="ECO:0000313" key="12">
    <source>
        <dbReference type="Proteomes" id="UP001292094"/>
    </source>
</evidence>
<accession>A0AAE1UGQ9</accession>
<protein>
    <recommendedName>
        <fullName evidence="10">ZP domain-containing protein</fullName>
    </recommendedName>
</protein>